<protein>
    <recommendedName>
        <fullName evidence="3">Phospholipase D</fullName>
    </recommendedName>
    <alternativeName>
        <fullName evidence="5">Choline phosphatase</fullName>
    </alternativeName>
</protein>
<evidence type="ECO:0000256" key="3">
    <source>
        <dbReference type="ARBA" id="ARBA00018392"/>
    </source>
</evidence>
<dbReference type="GO" id="GO:0005576">
    <property type="term" value="C:extracellular region"/>
    <property type="evidence" value="ECO:0007669"/>
    <property type="project" value="UniProtKB-SubCell"/>
</dbReference>
<dbReference type="PROSITE" id="PS50035">
    <property type="entry name" value="PLD"/>
    <property type="match status" value="2"/>
</dbReference>
<name>A0A239G1A9_9SPHN</name>
<dbReference type="GO" id="GO:0030572">
    <property type="term" value="F:phosphatidyltransferase activity"/>
    <property type="evidence" value="ECO:0007669"/>
    <property type="project" value="UniProtKB-ARBA"/>
</dbReference>
<dbReference type="Proteomes" id="UP000198281">
    <property type="component" value="Unassembled WGS sequence"/>
</dbReference>
<keyword evidence="4" id="KW-0964">Secreted</keyword>
<comment type="function">
    <text evidence="1">Could be a virulence factor.</text>
</comment>
<dbReference type="Gene3D" id="3.30.870.10">
    <property type="entry name" value="Endonuclease Chain A"/>
    <property type="match status" value="2"/>
</dbReference>
<dbReference type="InterPro" id="IPR025202">
    <property type="entry name" value="PLD-like_dom"/>
</dbReference>
<dbReference type="Pfam" id="PF13091">
    <property type="entry name" value="PLDc_2"/>
    <property type="match status" value="2"/>
</dbReference>
<feature type="domain" description="PLD phosphodiesterase" evidence="6">
    <location>
        <begin position="121"/>
        <end position="148"/>
    </location>
</feature>
<dbReference type="SMART" id="SM00155">
    <property type="entry name" value="PLDc"/>
    <property type="match status" value="2"/>
</dbReference>
<sequence>MHWAMNDSVTSVDGEAAGQPDHFMVAGNRLELLTEGPQRLAALLALIDGATSSLRLLYYIYTSDRSGQAVRDALMAALDRGVRVSLIVDGFGSYPNLEFFRPLEQKGASICRFIPRIGRRFLLRNHQKLTLADDSRALVGGFNIEDDYFADTDAPDAWRDLGLLVEGPAARRLAGYFDALSQWAHTPKAPMRDLRRALGRWSEHAGPIRWLMGGPTRKLSPWAQALKADAFAALRFDVISGYFIPGPGMLRRIGPKRRLGRSRTRIVTAAKSDNLSTIAAARHTYRLLLDRGVEIYEFGACKLHTKLIVIDNISYIGSANLDMRSLYLNLEIMLRIDDAAFADHMRAYVDRECALSARVTPEEHRREGGWLARLRWGFAYFLLAVVDPRLTRRLNFGVEAE</sequence>
<reference evidence="8" key="1">
    <citation type="submission" date="2017-06" db="EMBL/GenBank/DDBJ databases">
        <authorList>
            <person name="Varghese N."/>
            <person name="Submissions S."/>
        </authorList>
    </citation>
    <scope>NUCLEOTIDE SEQUENCE [LARGE SCALE GENOMIC DNA]</scope>
    <source>
        <strain evidence="8">LNB2</strain>
    </source>
</reference>
<evidence type="ECO:0000313" key="8">
    <source>
        <dbReference type="Proteomes" id="UP000198281"/>
    </source>
</evidence>
<dbReference type="AlphaFoldDB" id="A0A239G1A9"/>
<gene>
    <name evidence="7" type="ORF">SAMN06295912_110125</name>
</gene>
<evidence type="ECO:0000259" key="6">
    <source>
        <dbReference type="PROSITE" id="PS50035"/>
    </source>
</evidence>
<accession>A0A239G1A9</accession>
<feature type="domain" description="PLD phosphodiesterase" evidence="6">
    <location>
        <begin position="299"/>
        <end position="325"/>
    </location>
</feature>
<dbReference type="CDD" id="cd09110">
    <property type="entry name" value="PLDc_CLS_1"/>
    <property type="match status" value="1"/>
</dbReference>
<proteinExistence type="predicted"/>
<dbReference type="PANTHER" id="PTHR21248">
    <property type="entry name" value="CARDIOLIPIN SYNTHASE"/>
    <property type="match status" value="1"/>
</dbReference>
<dbReference type="EMBL" id="FZOS01000010">
    <property type="protein sequence ID" value="SNS62478.1"/>
    <property type="molecule type" value="Genomic_DNA"/>
</dbReference>
<dbReference type="InterPro" id="IPR001736">
    <property type="entry name" value="PLipase_D/transphosphatidylase"/>
</dbReference>
<comment type="subcellular location">
    <subcellularLocation>
        <location evidence="2">Secreted</location>
    </subcellularLocation>
</comment>
<dbReference type="SUPFAM" id="SSF56024">
    <property type="entry name" value="Phospholipase D/nuclease"/>
    <property type="match status" value="2"/>
</dbReference>
<keyword evidence="8" id="KW-1185">Reference proteome</keyword>
<dbReference type="PANTHER" id="PTHR21248:SF12">
    <property type="entry name" value="CARDIOLIPIN SYNTHASE C"/>
    <property type="match status" value="1"/>
</dbReference>
<dbReference type="GO" id="GO:0032049">
    <property type="term" value="P:cardiolipin biosynthetic process"/>
    <property type="evidence" value="ECO:0007669"/>
    <property type="project" value="UniProtKB-ARBA"/>
</dbReference>
<evidence type="ECO:0000256" key="1">
    <source>
        <dbReference type="ARBA" id="ARBA00003145"/>
    </source>
</evidence>
<evidence type="ECO:0000256" key="5">
    <source>
        <dbReference type="ARBA" id="ARBA00029594"/>
    </source>
</evidence>
<organism evidence="7 8">
    <name type="scientific">Edaphosphingomonas laterariae</name>
    <dbReference type="NCBI Taxonomy" id="861865"/>
    <lineage>
        <taxon>Bacteria</taxon>
        <taxon>Pseudomonadati</taxon>
        <taxon>Pseudomonadota</taxon>
        <taxon>Alphaproteobacteria</taxon>
        <taxon>Sphingomonadales</taxon>
        <taxon>Rhizorhabdaceae</taxon>
        <taxon>Edaphosphingomonas</taxon>
    </lineage>
</organism>
<evidence type="ECO:0000256" key="2">
    <source>
        <dbReference type="ARBA" id="ARBA00004613"/>
    </source>
</evidence>
<evidence type="ECO:0000256" key="4">
    <source>
        <dbReference type="ARBA" id="ARBA00022525"/>
    </source>
</evidence>
<evidence type="ECO:0000313" key="7">
    <source>
        <dbReference type="EMBL" id="SNS62478.1"/>
    </source>
</evidence>